<name>A0A6J5N590_9CAUD</name>
<evidence type="ECO:0000313" key="1">
    <source>
        <dbReference type="EMBL" id="CAB4153557.1"/>
    </source>
</evidence>
<accession>A0A6J5N590</accession>
<sequence length="78" mass="9560">MHDWDPYEEMMKLQHQAYKATETMNRLLKVMVERDQTIKTLLEQSNIHTGMLNDQQEEIAELHNRVRLLEMTRQYERK</sequence>
<gene>
    <name evidence="1" type="ORF">UFOVP635_8</name>
</gene>
<protein>
    <submittedName>
        <fullName evidence="1">Uncharacterized protein</fullName>
    </submittedName>
</protein>
<reference evidence="1" key="1">
    <citation type="submission" date="2020-04" db="EMBL/GenBank/DDBJ databases">
        <authorList>
            <person name="Chiriac C."/>
            <person name="Salcher M."/>
            <person name="Ghai R."/>
            <person name="Kavagutti S V."/>
        </authorList>
    </citation>
    <scope>NUCLEOTIDE SEQUENCE</scope>
</reference>
<proteinExistence type="predicted"/>
<organism evidence="1">
    <name type="scientific">uncultured Caudovirales phage</name>
    <dbReference type="NCBI Taxonomy" id="2100421"/>
    <lineage>
        <taxon>Viruses</taxon>
        <taxon>Duplodnaviria</taxon>
        <taxon>Heunggongvirae</taxon>
        <taxon>Uroviricota</taxon>
        <taxon>Caudoviricetes</taxon>
        <taxon>Peduoviridae</taxon>
        <taxon>Maltschvirus</taxon>
        <taxon>Maltschvirus maltsch</taxon>
    </lineage>
</organism>
<dbReference type="EMBL" id="LR796596">
    <property type="protein sequence ID" value="CAB4153557.1"/>
    <property type="molecule type" value="Genomic_DNA"/>
</dbReference>